<keyword evidence="12" id="KW-1185">Reference proteome</keyword>
<evidence type="ECO:0000256" key="5">
    <source>
        <dbReference type="ARBA" id="ARBA00023110"/>
    </source>
</evidence>
<protein>
    <recommendedName>
        <fullName evidence="4">Parvulin-like PPIase</fullName>
        <ecNumber evidence="3">5.2.1.8</ecNumber>
    </recommendedName>
    <alternativeName>
        <fullName evidence="6">Peptidyl-prolyl cis-trans isomerase plp</fullName>
    </alternativeName>
    <alternativeName>
        <fullName evidence="7">Rotamase plp</fullName>
    </alternativeName>
</protein>
<name>A0A916VTY9_9HYPH</name>
<feature type="chain" id="PRO_5037271884" description="Parvulin-like PPIase" evidence="9">
    <location>
        <begin position="33"/>
        <end position="292"/>
    </location>
</feature>
<evidence type="ECO:0000256" key="8">
    <source>
        <dbReference type="PROSITE-ProRule" id="PRU00278"/>
    </source>
</evidence>
<sequence length="292" mass="31923">MTTTFATLAALLRRMALPCALVLGLAAAPAFAQTQGTQPDDVVARVGDEVITEADLLFAAEDLVQDLQQIPPAERRAFLLTVMIDMKIMANAARDAGLDQTDIFAQRLAYLEDRALRRAFFSDAIEAQITDERIAAAYEALSSEFEGETEYRARHILVPTLEEAQSIREEIEGGRTFADAAGEYGTDGTRQTGGDLGYFVAGQMVGPFEQAVFAMEVGELSEPVETQFGWHLILLEDQREASPPPLDQARGQIAQQLLYETFNEIVGALKEQAEIDIPDPELAAAVREQDGI</sequence>
<dbReference type="EC" id="5.2.1.8" evidence="3"/>
<gene>
    <name evidence="11" type="ORF">GCM10011499_00220</name>
</gene>
<dbReference type="SUPFAM" id="SSF54534">
    <property type="entry name" value="FKBP-like"/>
    <property type="match status" value="1"/>
</dbReference>
<keyword evidence="5 8" id="KW-0697">Rotamase</keyword>
<organism evidence="11 12">
    <name type="scientific">Pelagibacterium lentulum</name>
    <dbReference type="NCBI Taxonomy" id="2029865"/>
    <lineage>
        <taxon>Bacteria</taxon>
        <taxon>Pseudomonadati</taxon>
        <taxon>Pseudomonadota</taxon>
        <taxon>Alphaproteobacteria</taxon>
        <taxon>Hyphomicrobiales</taxon>
        <taxon>Devosiaceae</taxon>
        <taxon>Pelagibacterium</taxon>
    </lineage>
</organism>
<evidence type="ECO:0000313" key="12">
    <source>
        <dbReference type="Proteomes" id="UP000596977"/>
    </source>
</evidence>
<evidence type="ECO:0000259" key="10">
    <source>
        <dbReference type="PROSITE" id="PS50198"/>
    </source>
</evidence>
<keyword evidence="9" id="KW-0732">Signal</keyword>
<dbReference type="EMBL" id="BMKB01000001">
    <property type="protein sequence ID" value="GGA34900.1"/>
    <property type="molecule type" value="Genomic_DNA"/>
</dbReference>
<dbReference type="Proteomes" id="UP000596977">
    <property type="component" value="Unassembled WGS sequence"/>
</dbReference>
<evidence type="ECO:0000256" key="3">
    <source>
        <dbReference type="ARBA" id="ARBA00013194"/>
    </source>
</evidence>
<evidence type="ECO:0000256" key="9">
    <source>
        <dbReference type="SAM" id="SignalP"/>
    </source>
</evidence>
<dbReference type="InterPro" id="IPR027304">
    <property type="entry name" value="Trigger_fact/SurA_dom_sf"/>
</dbReference>
<evidence type="ECO:0000256" key="7">
    <source>
        <dbReference type="ARBA" id="ARBA00031484"/>
    </source>
</evidence>
<keyword evidence="8 11" id="KW-0413">Isomerase</keyword>
<dbReference type="PANTHER" id="PTHR47245:SF2">
    <property type="entry name" value="PEPTIDYL-PROLYL CIS-TRANS ISOMERASE HP_0175-RELATED"/>
    <property type="match status" value="1"/>
</dbReference>
<dbReference type="AlphaFoldDB" id="A0A916VTY9"/>
<dbReference type="RefSeq" id="WP_127072536.1">
    <property type="nucleotide sequence ID" value="NZ_BMKB01000001.1"/>
</dbReference>
<dbReference type="SUPFAM" id="SSF109998">
    <property type="entry name" value="Triger factor/SurA peptide-binding domain-like"/>
    <property type="match status" value="1"/>
</dbReference>
<reference evidence="11 12" key="1">
    <citation type="journal article" date="2014" name="Int. J. Syst. Evol. Microbiol.">
        <title>Complete genome sequence of Corynebacterium casei LMG S-19264T (=DSM 44701T), isolated from a smear-ripened cheese.</title>
        <authorList>
            <consortium name="US DOE Joint Genome Institute (JGI-PGF)"/>
            <person name="Walter F."/>
            <person name="Albersmeier A."/>
            <person name="Kalinowski J."/>
            <person name="Ruckert C."/>
        </authorList>
    </citation>
    <scope>NUCLEOTIDE SEQUENCE [LARGE SCALE GENOMIC DNA]</scope>
    <source>
        <strain evidence="11 12">CGMCC 1.15896</strain>
    </source>
</reference>
<comment type="caution">
    <text evidence="11">The sequence shown here is derived from an EMBL/GenBank/DDBJ whole genome shotgun (WGS) entry which is preliminary data.</text>
</comment>
<dbReference type="Gene3D" id="3.10.50.40">
    <property type="match status" value="1"/>
</dbReference>
<dbReference type="Pfam" id="PF13616">
    <property type="entry name" value="Rotamase_3"/>
    <property type="match status" value="1"/>
</dbReference>
<evidence type="ECO:0000256" key="2">
    <source>
        <dbReference type="ARBA" id="ARBA00007656"/>
    </source>
</evidence>
<dbReference type="InterPro" id="IPR000297">
    <property type="entry name" value="PPIase_PpiC"/>
</dbReference>
<comment type="similarity">
    <text evidence="2">Belongs to the PpiC/parvulin rotamase family.</text>
</comment>
<evidence type="ECO:0000256" key="1">
    <source>
        <dbReference type="ARBA" id="ARBA00000971"/>
    </source>
</evidence>
<feature type="domain" description="PpiC" evidence="10">
    <location>
        <begin position="148"/>
        <end position="237"/>
    </location>
</feature>
<dbReference type="PROSITE" id="PS50198">
    <property type="entry name" value="PPIC_PPIASE_2"/>
    <property type="match status" value="1"/>
</dbReference>
<evidence type="ECO:0000256" key="4">
    <source>
        <dbReference type="ARBA" id="ARBA00018370"/>
    </source>
</evidence>
<evidence type="ECO:0000256" key="6">
    <source>
        <dbReference type="ARBA" id="ARBA00030642"/>
    </source>
</evidence>
<accession>A0A916VTY9</accession>
<feature type="signal peptide" evidence="9">
    <location>
        <begin position="1"/>
        <end position="32"/>
    </location>
</feature>
<dbReference type="PANTHER" id="PTHR47245">
    <property type="entry name" value="PEPTIDYLPROLYL ISOMERASE"/>
    <property type="match status" value="1"/>
</dbReference>
<comment type="catalytic activity">
    <reaction evidence="1">
        <text>[protein]-peptidylproline (omega=180) = [protein]-peptidylproline (omega=0)</text>
        <dbReference type="Rhea" id="RHEA:16237"/>
        <dbReference type="Rhea" id="RHEA-COMP:10747"/>
        <dbReference type="Rhea" id="RHEA-COMP:10748"/>
        <dbReference type="ChEBI" id="CHEBI:83833"/>
        <dbReference type="ChEBI" id="CHEBI:83834"/>
        <dbReference type="EC" id="5.2.1.8"/>
    </reaction>
</comment>
<dbReference type="InterPro" id="IPR046357">
    <property type="entry name" value="PPIase_dom_sf"/>
</dbReference>
<proteinExistence type="inferred from homology"/>
<evidence type="ECO:0000313" key="11">
    <source>
        <dbReference type="EMBL" id="GGA34900.1"/>
    </source>
</evidence>
<dbReference type="OrthoDB" id="14196at2"/>
<dbReference type="InterPro" id="IPR050245">
    <property type="entry name" value="PrsA_foldase"/>
</dbReference>
<dbReference type="Gene3D" id="1.10.4030.10">
    <property type="entry name" value="Porin chaperone SurA, peptide-binding domain"/>
    <property type="match status" value="1"/>
</dbReference>
<dbReference type="GO" id="GO:0003755">
    <property type="term" value="F:peptidyl-prolyl cis-trans isomerase activity"/>
    <property type="evidence" value="ECO:0007669"/>
    <property type="project" value="UniProtKB-KW"/>
</dbReference>